<feature type="region of interest" description="Disordered" evidence="1">
    <location>
        <begin position="376"/>
        <end position="460"/>
    </location>
</feature>
<dbReference type="GO" id="GO:0008270">
    <property type="term" value="F:zinc ion binding"/>
    <property type="evidence" value="ECO:0007669"/>
    <property type="project" value="InterPro"/>
</dbReference>
<comment type="caution">
    <text evidence="3">The sequence shown here is derived from an EMBL/GenBank/DDBJ whole genome shotgun (WGS) entry which is preliminary data.</text>
</comment>
<dbReference type="InterPro" id="IPR036875">
    <property type="entry name" value="Znf_CCHC_sf"/>
</dbReference>
<feature type="compositionally biased region" description="Polar residues" evidence="1">
    <location>
        <begin position="299"/>
        <end position="311"/>
    </location>
</feature>
<dbReference type="EMBL" id="BGPR01064543">
    <property type="protein sequence ID" value="GBO39506.1"/>
    <property type="molecule type" value="Genomic_DNA"/>
</dbReference>
<feature type="compositionally biased region" description="Polar residues" evidence="1">
    <location>
        <begin position="384"/>
        <end position="401"/>
    </location>
</feature>
<evidence type="ECO:0000313" key="4">
    <source>
        <dbReference type="Proteomes" id="UP000499080"/>
    </source>
</evidence>
<reference evidence="3 4" key="1">
    <citation type="journal article" date="2019" name="Sci. Rep.">
        <title>Orb-weaving spider Araneus ventricosus genome elucidates the spidroin gene catalogue.</title>
        <authorList>
            <person name="Kono N."/>
            <person name="Nakamura H."/>
            <person name="Ohtoshi R."/>
            <person name="Moran D.A.P."/>
            <person name="Shinohara A."/>
            <person name="Yoshida Y."/>
            <person name="Fujiwara M."/>
            <person name="Mori M."/>
            <person name="Tomita M."/>
            <person name="Arakawa K."/>
        </authorList>
    </citation>
    <scope>NUCLEOTIDE SEQUENCE [LARGE SCALE GENOMIC DNA]</scope>
</reference>
<dbReference type="OrthoDB" id="6143825at2759"/>
<feature type="region of interest" description="Disordered" evidence="1">
    <location>
        <begin position="299"/>
        <end position="358"/>
    </location>
</feature>
<dbReference type="InterPro" id="IPR052560">
    <property type="entry name" value="RdDP_mobile_element"/>
</dbReference>
<dbReference type="AlphaFoldDB" id="A0A4Y2WRX1"/>
<name>A0A4Y2WRX1_ARAVE</name>
<feature type="compositionally biased region" description="Low complexity" evidence="1">
    <location>
        <begin position="402"/>
        <end position="420"/>
    </location>
</feature>
<dbReference type="GO" id="GO:0003824">
    <property type="term" value="F:catalytic activity"/>
    <property type="evidence" value="ECO:0007669"/>
    <property type="project" value="InterPro"/>
</dbReference>
<feature type="domain" description="CCHC-type" evidence="2">
    <location>
        <begin position="194"/>
        <end position="210"/>
    </location>
</feature>
<dbReference type="Proteomes" id="UP000499080">
    <property type="component" value="Unassembled WGS sequence"/>
</dbReference>
<keyword evidence="4" id="KW-1185">Reference proteome</keyword>
<dbReference type="PANTHER" id="PTHR36688">
    <property type="entry name" value="ENDO/EXONUCLEASE/PHOSPHATASE DOMAIN-CONTAINING PROTEIN"/>
    <property type="match status" value="1"/>
</dbReference>
<protein>
    <recommendedName>
        <fullName evidence="2">CCHC-type domain-containing protein</fullName>
    </recommendedName>
</protein>
<feature type="compositionally biased region" description="Low complexity" evidence="1">
    <location>
        <begin position="312"/>
        <end position="323"/>
    </location>
</feature>
<dbReference type="SUPFAM" id="SSF56219">
    <property type="entry name" value="DNase I-like"/>
    <property type="match status" value="1"/>
</dbReference>
<feature type="domain" description="CCHC-type" evidence="2">
    <location>
        <begin position="175"/>
        <end position="191"/>
    </location>
</feature>
<evidence type="ECO:0000313" key="3">
    <source>
        <dbReference type="EMBL" id="GBO39506.1"/>
    </source>
</evidence>
<dbReference type="Gene3D" id="3.60.10.10">
    <property type="entry name" value="Endonuclease/exonuclease/phosphatase"/>
    <property type="match status" value="1"/>
</dbReference>
<dbReference type="GO" id="GO:0003676">
    <property type="term" value="F:nucleic acid binding"/>
    <property type="evidence" value="ECO:0007669"/>
    <property type="project" value="InterPro"/>
</dbReference>
<proteinExistence type="predicted"/>
<sequence length="1151" mass="127494">MGPAKKPPFSGQSSLQSYDSFFIIKRISQTDENFGTVSPFLVEKAITGSVGIVSSTKLMRSGDLLVEVASRKQAQQILKLNSLSTIPVSVMPHLTLNTSKGVITCGRLLNLSNEEITQELSGQGVKDVRINIRRNGELIPTKHFILTFNTPRLPEYIKAGYVRCSVRPYIPNPLRCFKCQRFGHSKTSCRGTLTCARCAVAGHESTGCTAAEKCVNCQGTHTSFSRACPKWELEKEIVTLKFKNNISFPEARRLVKARTPIEGQSYASVVDKNHPAYQTTHCPHCHHVVTMSNFPSVTNSSEPIASLSTAPNRNTSRQSSSRTPEVSPASQDPSGFQIVKSKKKPKLSSKIQSVKNNQLKPDTASKFLKNSLSASVAAQDKSSKNTNDINETSNANAVNLPSDSSRGNSSDSESDLSVTSAPEVSNPQKNRARSKSEKLHKLKQAKRGLSQKDLSAKLKKSAHKNSVALGLADRGIVHKDLPSIFGGVPQVPDLQLHPSEEDEDLQMNCEVSATPTCETFLTSNIPLKIRGYNSVRKDAATGASHSGGVCILTSNLYPSSPLTLHTSLQAVAVQVHARTLVTVCSVYLPPHDVIDHHVLDNLIDQLPAPFLLLGDFNGHSTLWGSDVTNSRGRQIEQLISNNCLCLLNNDEKTYFHEPTRTFHSLDLAICSPTLLPLLHFTVGSDLCNSDHFPIIVSYADSGGAIQYPPRYLFQRADWGNFMQLADITESMVSTADITEAVQNVIDCLINAANNTIPKSSPRLRKFRRPWWNEACRDSRREEKKLWNIFRRYPTTENHVAFKRAKALARRIRRRSQRESWINFISSITSSTSSKQLWKKVKAANGIYCESSFPVLKAGNMTHSAPIDIANTLGHAFAQVSATDSYSPEFVAIKDRAERTPLRFTARSTLPYNSEFRMFELETALSRAHDTSPGPDGITYNMLRHLNTTSLSHLLFLFNRIWTEQKYPSQWHEATVIPILKPGKDPSNPLHYRPIALTSCLCKTFERMVNARLVFELEKQGCISPLQSPLRGPPSLGGYGCPNPEVPRVLYSLPVYPPLCLLLFAAFFHPSTASEGALHEKLLPLCLLLASHGQPKPPCVGRAWRPFGRVVHCWSPVYQFGWYPNHLVSLLGIKRKGHTLGLGAKGGQRSWR</sequence>
<dbReference type="PANTHER" id="PTHR36688:SF2">
    <property type="entry name" value="ENDONUCLEASE_EXONUCLEASE_PHOSPHATASE DOMAIN-CONTAINING PROTEIN"/>
    <property type="match status" value="1"/>
</dbReference>
<dbReference type="SMART" id="SM00343">
    <property type="entry name" value="ZnF_C2HC"/>
    <property type="match status" value="2"/>
</dbReference>
<evidence type="ECO:0000259" key="2">
    <source>
        <dbReference type="SMART" id="SM00343"/>
    </source>
</evidence>
<dbReference type="InterPro" id="IPR005135">
    <property type="entry name" value="Endo/exonuclease/phosphatase"/>
</dbReference>
<accession>A0A4Y2WRX1</accession>
<dbReference type="SUPFAM" id="SSF57756">
    <property type="entry name" value="Retrovirus zinc finger-like domains"/>
    <property type="match status" value="1"/>
</dbReference>
<dbReference type="InterPro" id="IPR001878">
    <property type="entry name" value="Znf_CCHC"/>
</dbReference>
<evidence type="ECO:0000256" key="1">
    <source>
        <dbReference type="SAM" id="MobiDB-lite"/>
    </source>
</evidence>
<organism evidence="3 4">
    <name type="scientific">Araneus ventricosus</name>
    <name type="common">Orbweaver spider</name>
    <name type="synonym">Epeira ventricosa</name>
    <dbReference type="NCBI Taxonomy" id="182803"/>
    <lineage>
        <taxon>Eukaryota</taxon>
        <taxon>Metazoa</taxon>
        <taxon>Ecdysozoa</taxon>
        <taxon>Arthropoda</taxon>
        <taxon>Chelicerata</taxon>
        <taxon>Arachnida</taxon>
        <taxon>Araneae</taxon>
        <taxon>Araneomorphae</taxon>
        <taxon>Entelegynae</taxon>
        <taxon>Araneoidea</taxon>
        <taxon>Araneidae</taxon>
        <taxon>Araneus</taxon>
    </lineage>
</organism>
<dbReference type="Pfam" id="PF14529">
    <property type="entry name" value="Exo_endo_phos_2"/>
    <property type="match status" value="1"/>
</dbReference>
<gene>
    <name evidence="3" type="ORF">AVEN_225380_1</name>
</gene>
<dbReference type="InterPro" id="IPR036691">
    <property type="entry name" value="Endo/exonu/phosph_ase_sf"/>
</dbReference>